<feature type="coiled-coil region" evidence="3">
    <location>
        <begin position="465"/>
        <end position="499"/>
    </location>
</feature>
<keyword evidence="2" id="KW-0009">Actin-binding</keyword>
<evidence type="ECO:0000313" key="7">
    <source>
        <dbReference type="Proteomes" id="UP001057375"/>
    </source>
</evidence>
<reference evidence="6" key="1">
    <citation type="submission" date="2022-03" db="EMBL/GenBank/DDBJ databases">
        <title>Draft genome sequence of Aduncisulcus paluster, a free-living microaerophilic Fornicata.</title>
        <authorList>
            <person name="Yuyama I."/>
            <person name="Kume K."/>
            <person name="Tamura T."/>
            <person name="Inagaki Y."/>
            <person name="Hashimoto T."/>
        </authorList>
    </citation>
    <scope>NUCLEOTIDE SEQUENCE</scope>
    <source>
        <strain evidence="6">NY0171</strain>
    </source>
</reference>
<feature type="domain" description="Calponin-homology (CH)" evidence="4">
    <location>
        <begin position="124"/>
        <end position="246"/>
    </location>
</feature>
<dbReference type="PANTHER" id="PTHR11915">
    <property type="entry name" value="SPECTRIN/FILAMIN RELATED CYTOSKELETAL PROTEIN"/>
    <property type="match status" value="1"/>
</dbReference>
<protein>
    <submittedName>
        <fullName evidence="6">Uncharacterized protein</fullName>
    </submittedName>
</protein>
<dbReference type="SMART" id="SM00150">
    <property type="entry name" value="SPEC"/>
    <property type="match status" value="1"/>
</dbReference>
<proteinExistence type="predicted"/>
<feature type="coiled-coil region" evidence="3">
    <location>
        <begin position="261"/>
        <end position="292"/>
    </location>
</feature>
<feature type="domain" description="Calponin-homology (CH)" evidence="4">
    <location>
        <begin position="9"/>
        <end position="115"/>
    </location>
</feature>
<dbReference type="InterPro" id="IPR011992">
    <property type="entry name" value="EF-hand-dom_pair"/>
</dbReference>
<name>A0ABQ5K3A0_9EUKA</name>
<evidence type="ECO:0000259" key="4">
    <source>
        <dbReference type="PROSITE" id="PS50021"/>
    </source>
</evidence>
<dbReference type="InterPro" id="IPR018159">
    <property type="entry name" value="Spectrin/alpha-actinin"/>
</dbReference>
<dbReference type="EMBL" id="BQXS01012575">
    <property type="protein sequence ID" value="GKT25226.1"/>
    <property type="molecule type" value="Genomic_DNA"/>
</dbReference>
<dbReference type="SMART" id="SM01184">
    <property type="entry name" value="efhand_Ca_insen"/>
    <property type="match status" value="1"/>
</dbReference>
<dbReference type="SUPFAM" id="SSF47576">
    <property type="entry name" value="Calponin-homology domain, CH-domain"/>
    <property type="match status" value="1"/>
</dbReference>
<keyword evidence="7" id="KW-1185">Reference proteome</keyword>
<dbReference type="InterPro" id="IPR002017">
    <property type="entry name" value="Spectrin_repeat"/>
</dbReference>
<sequence length="1126" mass="127482">MSEHGDWVRQQMHAFTVWVNMRLKVRGLKITDISKDFCNGVLLCKLCEVLFGKDCPGRTIPNPKFEVHQLENVKLALRMIEAEGVKDITTTPYQVVHGDVKMILGMVWLLILRVQVEDITVEEKSAKEGLLLWAKRVTSPYKPMVNIQNLESSWYDALGFLALLHAYDPSFINWAAIQKEVRAVEGLGKDDPKRKELVVKHATLAIDTAESRLSIPRILEAEELASGVVDGRIMLLYISEYFHAFGKVKQDDRAGLRVRRIIELSKLLDTTREEYEKEANELKEWLDASKLRYTPEIYTRDSLETCADIEREIDALGQFSIGKTADSIPSHVKNLAKVEALFSQFNVMLRSEGRKPYVPSDARLNAKQLHGQFEKLQLDVHSYRAWLRKELKREFQIESNCVRFDTKSQAVSRWMKETATPALDRPVGDGYDVLVAQQRQHEAFCKELKSTQEKVKVLGNIVNQIRSLKGEFAEKQKTLAEIEKELQELAKKSNTRTKQLDKEVTSVERVETSRRAHAKQLFDSIGILKALEAEASCLVVDPRLRTGSVSDVETCSRELKKKMKDIEKQAKVCVKASRDKAKALSDPANPLTILTIADVEKEHGVLTETIGKAFDEIDALVREVKNRAKLKKDLQEEHKALNEAFEIVRLQEVQADAIKGTLEAREIITQLADVAVPLTLQPRVSRISELVTQIGSHDTEAKDIETAARLQVSSLSKRLAAKRSALDKVAELDEKEAKAAEERKKAKAEANVLLEYAVEVSKVLSTLDEILDYATEPLPKGSINTHAMKREFDTYQNRFADAYDPFCAVLEQSAKFDEDVRAYTPATPAFLSRRWEELDNAMQDKEKRVKEAEEEWEKNEEKKKEIERNLSAVEVKVAEAESLATKARRQTSSDVTHQIESWLAVGKKMANEDSESKSEDYTSVELKDECLVIEDAAQSISDDSLVMRAQSAVQKVTKLEKEWKNATQTLRTKAASESEGEVTADELEEWRSLFNHFDSDETNTLVRHELQALLTSLGEDVSDTEVEELLRKYGSSPITGGMSCTFKQFVNLMTHRSKEHDNYDAVVGAFRVLSGGDEVITMEQLSKAELDHSHVEYVEKAMKEGKNTKGDDGYEFVPFVDHAFGK</sequence>
<feature type="coiled-coil region" evidence="3">
    <location>
        <begin position="835"/>
        <end position="890"/>
    </location>
</feature>
<dbReference type="InterPro" id="IPR002048">
    <property type="entry name" value="EF_hand_dom"/>
</dbReference>
<dbReference type="SUPFAM" id="SSF46966">
    <property type="entry name" value="Spectrin repeat"/>
    <property type="match status" value="1"/>
</dbReference>
<dbReference type="Pfam" id="PF00435">
    <property type="entry name" value="Spectrin"/>
    <property type="match status" value="1"/>
</dbReference>
<dbReference type="Gene3D" id="1.10.238.10">
    <property type="entry name" value="EF-hand"/>
    <property type="match status" value="2"/>
</dbReference>
<dbReference type="SUPFAM" id="SSF47473">
    <property type="entry name" value="EF-hand"/>
    <property type="match status" value="1"/>
</dbReference>
<dbReference type="Pfam" id="PF00307">
    <property type="entry name" value="CH"/>
    <property type="match status" value="2"/>
</dbReference>
<accession>A0ABQ5K3A0</accession>
<evidence type="ECO:0000256" key="1">
    <source>
        <dbReference type="ARBA" id="ARBA00022737"/>
    </source>
</evidence>
<feature type="coiled-coil region" evidence="3">
    <location>
        <begin position="617"/>
        <end position="651"/>
    </location>
</feature>
<evidence type="ECO:0000259" key="5">
    <source>
        <dbReference type="PROSITE" id="PS50222"/>
    </source>
</evidence>
<feature type="domain" description="EF-hand" evidence="5">
    <location>
        <begin position="985"/>
        <end position="1020"/>
    </location>
</feature>
<dbReference type="Gene3D" id="1.10.418.10">
    <property type="entry name" value="Calponin-like domain"/>
    <property type="match status" value="2"/>
</dbReference>
<evidence type="ECO:0000313" key="6">
    <source>
        <dbReference type="EMBL" id="GKT25226.1"/>
    </source>
</evidence>
<comment type="caution">
    <text evidence="6">The sequence shown here is derived from an EMBL/GenBank/DDBJ whole genome shotgun (WGS) entry which is preliminary data.</text>
</comment>
<dbReference type="PROSITE" id="PS00019">
    <property type="entry name" value="ACTININ_1"/>
    <property type="match status" value="1"/>
</dbReference>
<gene>
    <name evidence="6" type="ORF">ADUPG1_012968</name>
</gene>
<keyword evidence="1" id="KW-0677">Repeat</keyword>
<dbReference type="InterPro" id="IPR001589">
    <property type="entry name" value="Actinin_actin-bd_CS"/>
</dbReference>
<evidence type="ECO:0000256" key="3">
    <source>
        <dbReference type="SAM" id="Coils"/>
    </source>
</evidence>
<feature type="coiled-coil region" evidence="3">
    <location>
        <begin position="722"/>
        <end position="752"/>
    </location>
</feature>
<dbReference type="InterPro" id="IPR036872">
    <property type="entry name" value="CH_dom_sf"/>
</dbReference>
<evidence type="ECO:0000256" key="2">
    <source>
        <dbReference type="ARBA" id="ARBA00023203"/>
    </source>
</evidence>
<dbReference type="Gene3D" id="1.20.58.60">
    <property type="match status" value="2"/>
</dbReference>
<dbReference type="Proteomes" id="UP001057375">
    <property type="component" value="Unassembled WGS sequence"/>
</dbReference>
<dbReference type="PROSITE" id="PS50021">
    <property type="entry name" value="CH"/>
    <property type="match status" value="2"/>
</dbReference>
<dbReference type="PROSITE" id="PS50222">
    <property type="entry name" value="EF_HAND_2"/>
    <property type="match status" value="1"/>
</dbReference>
<dbReference type="SMART" id="SM00033">
    <property type="entry name" value="CH"/>
    <property type="match status" value="2"/>
</dbReference>
<keyword evidence="3" id="KW-0175">Coiled coil</keyword>
<dbReference type="InterPro" id="IPR001715">
    <property type="entry name" value="CH_dom"/>
</dbReference>
<organism evidence="6 7">
    <name type="scientific">Aduncisulcus paluster</name>
    <dbReference type="NCBI Taxonomy" id="2918883"/>
    <lineage>
        <taxon>Eukaryota</taxon>
        <taxon>Metamonada</taxon>
        <taxon>Carpediemonas-like organisms</taxon>
        <taxon>Aduncisulcus</taxon>
    </lineage>
</organism>